<name>A0A438IY73_VITVI</name>
<dbReference type="Proteomes" id="UP000288805">
    <property type="component" value="Unassembled WGS sequence"/>
</dbReference>
<organism evidence="2 3">
    <name type="scientific">Vitis vinifera</name>
    <name type="common">Grape</name>
    <dbReference type="NCBI Taxonomy" id="29760"/>
    <lineage>
        <taxon>Eukaryota</taxon>
        <taxon>Viridiplantae</taxon>
        <taxon>Streptophyta</taxon>
        <taxon>Embryophyta</taxon>
        <taxon>Tracheophyta</taxon>
        <taxon>Spermatophyta</taxon>
        <taxon>Magnoliopsida</taxon>
        <taxon>eudicotyledons</taxon>
        <taxon>Gunneridae</taxon>
        <taxon>Pentapetalae</taxon>
        <taxon>rosids</taxon>
        <taxon>Vitales</taxon>
        <taxon>Vitaceae</taxon>
        <taxon>Viteae</taxon>
        <taxon>Vitis</taxon>
    </lineage>
</organism>
<reference evidence="2 3" key="1">
    <citation type="journal article" date="2018" name="PLoS Genet.">
        <title>Population sequencing reveals clonal diversity and ancestral inbreeding in the grapevine cultivar Chardonnay.</title>
        <authorList>
            <person name="Roach M.J."/>
            <person name="Johnson D.L."/>
            <person name="Bohlmann J."/>
            <person name="van Vuuren H.J."/>
            <person name="Jones S.J."/>
            <person name="Pretorius I.S."/>
            <person name="Schmidt S.A."/>
            <person name="Borneman A.R."/>
        </authorList>
    </citation>
    <scope>NUCLEOTIDE SEQUENCE [LARGE SCALE GENOMIC DNA]</scope>
    <source>
        <strain evidence="3">cv. Chardonnay</strain>
        <tissue evidence="2">Leaf</tissue>
    </source>
</reference>
<gene>
    <name evidence="2" type="ORF">CK203_024366</name>
</gene>
<dbReference type="AlphaFoldDB" id="A0A438IY73"/>
<accession>A0A438IY73</accession>
<evidence type="ECO:0000313" key="2">
    <source>
        <dbReference type="EMBL" id="RVX01640.1"/>
    </source>
</evidence>
<dbReference type="EMBL" id="QGNW01000074">
    <property type="protein sequence ID" value="RVX01640.1"/>
    <property type="molecule type" value="Genomic_DNA"/>
</dbReference>
<feature type="region of interest" description="Disordered" evidence="1">
    <location>
        <begin position="190"/>
        <end position="243"/>
    </location>
</feature>
<feature type="compositionally biased region" description="Polar residues" evidence="1">
    <location>
        <begin position="218"/>
        <end position="235"/>
    </location>
</feature>
<feature type="region of interest" description="Disordered" evidence="1">
    <location>
        <begin position="282"/>
        <end position="358"/>
    </location>
</feature>
<proteinExistence type="predicted"/>
<evidence type="ECO:0000256" key="1">
    <source>
        <dbReference type="SAM" id="MobiDB-lite"/>
    </source>
</evidence>
<protein>
    <submittedName>
        <fullName evidence="2">Uncharacterized protein</fullName>
    </submittedName>
</protein>
<feature type="compositionally biased region" description="Basic residues" evidence="1">
    <location>
        <begin position="349"/>
        <end position="358"/>
    </location>
</feature>
<evidence type="ECO:0000313" key="3">
    <source>
        <dbReference type="Proteomes" id="UP000288805"/>
    </source>
</evidence>
<sequence>MMGVKGMVSINPISAFKGCFFVSSAGRAKWFQEQKRLLVKGRLVLLRRWSPRENMIIPGKFRRGWLELKGLPFHLWEEDQLKFILKKWGRVTEVAREAVKLWVEMHPNVVLPALLEVEDGAWKYTVVVSVIGEEGEDDTVTSETTHCRYEWLKEGGCVSQTTKFAEGLRGSIRGNECYSRELLPWARYRPSSKAQRGRRSHGLHAGPDAPQDHDAAASPSSLQRVGSSAKATMQPHSGDGRADIKVIHGEDGRADELQAQTLSNPSPPSEIEDVSCGRRTVGCKSKGSSGLGQFLGGSKSSGMKGRSREEESAARKGKAPMVQMEDFTQGEKTMDSRKKWSNLFLPSAARRHGQRSSS</sequence>
<comment type="caution">
    <text evidence="2">The sequence shown here is derived from an EMBL/GenBank/DDBJ whole genome shotgun (WGS) entry which is preliminary data.</text>
</comment>